<proteinExistence type="predicted"/>
<name>A0A756I7I4_SALER</name>
<accession>A0A756I7I4</accession>
<sequence length="90" mass="9435">MPTVRHDLDPDAPWKQITSGKEAQPVLIQVTSGGLLFCESATLPANDAAAHHMPAGPQSFISVSAPDVIWGKGSRELSDSVIVVTGSDII</sequence>
<reference evidence="1" key="1">
    <citation type="journal article" date="2018" name="Genome Biol.">
        <title>SKESA: strategic k-mer extension for scrupulous assemblies.</title>
        <authorList>
            <person name="Souvorov A."/>
            <person name="Agarwala R."/>
            <person name="Lipman D.J."/>
        </authorList>
    </citation>
    <scope>NUCLEOTIDE SEQUENCE</scope>
    <source>
        <strain evidence="1">MA.CK_00/00002125</strain>
    </source>
</reference>
<protein>
    <submittedName>
        <fullName evidence="1">Uncharacterized protein</fullName>
    </submittedName>
</protein>
<evidence type="ECO:0000313" key="1">
    <source>
        <dbReference type="EMBL" id="HAG0018062.1"/>
    </source>
</evidence>
<reference evidence="1" key="2">
    <citation type="submission" date="2020-02" db="EMBL/GenBank/DDBJ databases">
        <authorList>
            <consortium name="NCBI Pathogen Detection Project"/>
        </authorList>
    </citation>
    <scope>NUCLEOTIDE SEQUENCE</scope>
    <source>
        <strain evidence="1">MA.CK_00/00002125</strain>
    </source>
</reference>
<comment type="caution">
    <text evidence="1">The sequence shown here is derived from an EMBL/GenBank/DDBJ whole genome shotgun (WGS) entry which is preliminary data.</text>
</comment>
<organism evidence="1">
    <name type="scientific">Salmonella enterica</name>
    <name type="common">Salmonella choleraesuis</name>
    <dbReference type="NCBI Taxonomy" id="28901"/>
    <lineage>
        <taxon>Bacteria</taxon>
        <taxon>Pseudomonadati</taxon>
        <taxon>Pseudomonadota</taxon>
        <taxon>Gammaproteobacteria</taxon>
        <taxon>Enterobacterales</taxon>
        <taxon>Enterobacteriaceae</taxon>
        <taxon>Salmonella</taxon>
    </lineage>
</organism>
<dbReference type="EMBL" id="DAAWYJ010000071">
    <property type="protein sequence ID" value="HAG0018062.1"/>
    <property type="molecule type" value="Genomic_DNA"/>
</dbReference>
<gene>
    <name evidence="1" type="ORF">G8O67_005497</name>
</gene>
<dbReference type="AlphaFoldDB" id="A0A756I7I4"/>